<gene>
    <name evidence="1" type="ORF">MCOR_51400</name>
</gene>
<evidence type="ECO:0000313" key="1">
    <source>
        <dbReference type="EMBL" id="CAC5419008.1"/>
    </source>
</evidence>
<evidence type="ECO:0000313" key="2">
    <source>
        <dbReference type="Proteomes" id="UP000507470"/>
    </source>
</evidence>
<sequence length="395" mass="45609">MKQVATHSIASLAFIAMIHIISSFPVIEKWRSPCGNQSQLVLEVISKLQDAVKLTNQTRLNYAEKRIGNPQMIGLLNGSHFDGLKPEIITDSIVSSAIQNVTWWHIKSYNIISSAAVYLEQVIHNETIYHQTHENTFTEEFTKMDKTLYSVLCKIQAALSQLGRLVDNVPSRDIMSNQIRSIDNYSYLHSPLLTTLLPLVSLSMDERWKSPFGNQSHLISETISTLQIASKIANQTRLNYGGVMIQSTLVLHDINNTIFPALKADFTEMNISHVIQNVMWLHMESYTRLSSAVIFLEQLVHDETVLSKQKEKVFIKEFTQMEEQIYKVLRKIQLAVNQLGKVILTYQSRDIMPYHLRHLYNNTSYIHHRNYITVNNIWILIQRIQIVYEEVRQLL</sequence>
<dbReference type="EMBL" id="CACVKT020008975">
    <property type="protein sequence ID" value="CAC5419008.1"/>
    <property type="molecule type" value="Genomic_DNA"/>
</dbReference>
<accession>A0A6J8EF77</accession>
<dbReference type="AlphaFoldDB" id="A0A6J8EF77"/>
<reference evidence="1 2" key="1">
    <citation type="submission" date="2020-06" db="EMBL/GenBank/DDBJ databases">
        <authorList>
            <person name="Li R."/>
            <person name="Bekaert M."/>
        </authorList>
    </citation>
    <scope>NUCLEOTIDE SEQUENCE [LARGE SCALE GENOMIC DNA]</scope>
    <source>
        <strain evidence="2">wild</strain>
    </source>
</reference>
<proteinExistence type="predicted"/>
<dbReference type="Proteomes" id="UP000507470">
    <property type="component" value="Unassembled WGS sequence"/>
</dbReference>
<name>A0A6J8EF77_MYTCO</name>
<keyword evidence="2" id="KW-1185">Reference proteome</keyword>
<organism evidence="1 2">
    <name type="scientific">Mytilus coruscus</name>
    <name type="common">Sea mussel</name>
    <dbReference type="NCBI Taxonomy" id="42192"/>
    <lineage>
        <taxon>Eukaryota</taxon>
        <taxon>Metazoa</taxon>
        <taxon>Spiralia</taxon>
        <taxon>Lophotrochozoa</taxon>
        <taxon>Mollusca</taxon>
        <taxon>Bivalvia</taxon>
        <taxon>Autobranchia</taxon>
        <taxon>Pteriomorphia</taxon>
        <taxon>Mytilida</taxon>
        <taxon>Mytiloidea</taxon>
        <taxon>Mytilidae</taxon>
        <taxon>Mytilinae</taxon>
        <taxon>Mytilus</taxon>
    </lineage>
</organism>
<protein>
    <submittedName>
        <fullName evidence="1">Uncharacterized protein</fullName>
    </submittedName>
</protein>
<dbReference type="OrthoDB" id="6049566at2759"/>